<organism evidence="1 2">
    <name type="scientific">Shewanella polaris</name>
    <dbReference type="NCBI Taxonomy" id="2588449"/>
    <lineage>
        <taxon>Bacteria</taxon>
        <taxon>Pseudomonadati</taxon>
        <taxon>Pseudomonadota</taxon>
        <taxon>Gammaproteobacteria</taxon>
        <taxon>Alteromonadales</taxon>
        <taxon>Shewanellaceae</taxon>
        <taxon>Shewanella</taxon>
    </lineage>
</organism>
<keyword evidence="2" id="KW-1185">Reference proteome</keyword>
<dbReference type="RefSeq" id="WP_140235049.1">
    <property type="nucleotide sequence ID" value="NZ_CP041036.1"/>
</dbReference>
<dbReference type="Proteomes" id="UP000319809">
    <property type="component" value="Chromosome"/>
</dbReference>
<accession>A0A4Y5YIH2</accession>
<reference evidence="1 2" key="1">
    <citation type="submission" date="2019-06" db="EMBL/GenBank/DDBJ databases">
        <title>The genome of Shewanella sp. SM1901.</title>
        <authorList>
            <person name="Cha Q."/>
        </authorList>
    </citation>
    <scope>NUCLEOTIDE SEQUENCE [LARGE SCALE GENOMIC DNA]</scope>
    <source>
        <strain evidence="1 2">SM1901</strain>
    </source>
</reference>
<proteinExistence type="predicted"/>
<evidence type="ECO:0008006" key="3">
    <source>
        <dbReference type="Google" id="ProtNLM"/>
    </source>
</evidence>
<evidence type="ECO:0000313" key="2">
    <source>
        <dbReference type="Proteomes" id="UP000319809"/>
    </source>
</evidence>
<protein>
    <recommendedName>
        <fullName evidence="3">DUF2116 family Zn-ribbon domain-containing protein</fullName>
    </recommendedName>
</protein>
<name>A0A4Y5YIH2_9GAMM</name>
<dbReference type="AlphaFoldDB" id="A0A4Y5YIH2"/>
<evidence type="ECO:0000313" key="1">
    <source>
        <dbReference type="EMBL" id="QDE32408.1"/>
    </source>
</evidence>
<gene>
    <name evidence="1" type="ORF">FH971_16425</name>
</gene>
<dbReference type="EMBL" id="CP041036">
    <property type="protein sequence ID" value="QDE32408.1"/>
    <property type="molecule type" value="Genomic_DNA"/>
</dbReference>
<sequence length="67" mass="7733">MADNVDEANKIAELHLTSELTKAKPILPPLTGRCFYCESPTVERFCDADCRDDYERLQRSVQMRKRG</sequence>
<dbReference type="KEGG" id="spol:FH971_16425"/>